<feature type="transmembrane region" description="Helical" evidence="1">
    <location>
        <begin position="87"/>
        <end position="107"/>
    </location>
</feature>
<keyword evidence="1" id="KW-0812">Transmembrane</keyword>
<organism evidence="2 3">
    <name type="scientific">Deinococcus rhizophilus</name>
    <dbReference type="NCBI Taxonomy" id="3049544"/>
    <lineage>
        <taxon>Bacteria</taxon>
        <taxon>Thermotogati</taxon>
        <taxon>Deinococcota</taxon>
        <taxon>Deinococci</taxon>
        <taxon>Deinococcales</taxon>
        <taxon>Deinococcaceae</taxon>
        <taxon>Deinococcus</taxon>
    </lineage>
</organism>
<feature type="transmembrane region" description="Helical" evidence="1">
    <location>
        <begin position="38"/>
        <end position="57"/>
    </location>
</feature>
<evidence type="ECO:0000313" key="2">
    <source>
        <dbReference type="EMBL" id="MDL2344272.1"/>
    </source>
</evidence>
<name>A0ABT7JGV3_9DEIO</name>
<accession>A0ABT7JGV3</accession>
<keyword evidence="1" id="KW-0472">Membrane</keyword>
<sequence length="153" mass="15916">MLLRLLGSGVGLAWGLAWLGAAFAGLLVLLALFNTPGAGVGVMLVGLLLSLMFAQGLGHLRAALHQAGVAGPLDGEVAEQVRQGGQWLLLAGVAALLLLLMLPWLGLDAVATLWTPSSLLSTLLGLALPLLLMGLSGWLDEGRRLRDRAREVV</sequence>
<keyword evidence="3" id="KW-1185">Reference proteome</keyword>
<feature type="transmembrane region" description="Helical" evidence="1">
    <location>
        <begin position="12"/>
        <end position="32"/>
    </location>
</feature>
<evidence type="ECO:0000256" key="1">
    <source>
        <dbReference type="SAM" id="Phobius"/>
    </source>
</evidence>
<protein>
    <submittedName>
        <fullName evidence="2">Uncharacterized protein</fullName>
    </submittedName>
</protein>
<evidence type="ECO:0000313" key="3">
    <source>
        <dbReference type="Proteomes" id="UP001302059"/>
    </source>
</evidence>
<reference evidence="2 3" key="1">
    <citation type="submission" date="2023-05" db="EMBL/GenBank/DDBJ databases">
        <authorList>
            <person name="Gao F."/>
        </authorList>
    </citation>
    <scope>NUCLEOTIDE SEQUENCE [LARGE SCALE GENOMIC DNA]</scope>
    <source>
        <strain evidence="2 3">MIMF12</strain>
    </source>
</reference>
<dbReference type="EMBL" id="JASNGB010000070">
    <property type="protein sequence ID" value="MDL2344272.1"/>
    <property type="molecule type" value="Genomic_DNA"/>
</dbReference>
<dbReference type="Proteomes" id="UP001302059">
    <property type="component" value="Unassembled WGS sequence"/>
</dbReference>
<proteinExistence type="predicted"/>
<dbReference type="RefSeq" id="WP_285523119.1">
    <property type="nucleotide sequence ID" value="NZ_JASNGB010000070.1"/>
</dbReference>
<keyword evidence="1" id="KW-1133">Transmembrane helix</keyword>
<comment type="caution">
    <text evidence="2">The sequence shown here is derived from an EMBL/GenBank/DDBJ whole genome shotgun (WGS) entry which is preliminary data.</text>
</comment>
<gene>
    <name evidence="2" type="ORF">QOL99_08910</name>
</gene>
<feature type="transmembrane region" description="Helical" evidence="1">
    <location>
        <begin position="119"/>
        <end position="139"/>
    </location>
</feature>